<accession>A0A0K2UVS2</accession>
<sequence length="84" mass="9740">MQGLSCKIKPGGIVSDGFRLLGLRGDNVKVQLVKVQLKRSMRLLEGDKFRRLTKKKVQIYYILSTYYFLYYSNISVFSLESINI</sequence>
<dbReference type="EMBL" id="HACA01024824">
    <property type="protein sequence ID" value="CDW42185.1"/>
    <property type="molecule type" value="Transcribed_RNA"/>
</dbReference>
<name>A0A0K2UVS2_LEPSM</name>
<protein>
    <submittedName>
        <fullName evidence="2">Uncharacterized protein</fullName>
    </submittedName>
</protein>
<evidence type="ECO:0000256" key="1">
    <source>
        <dbReference type="SAM" id="Phobius"/>
    </source>
</evidence>
<proteinExistence type="predicted"/>
<keyword evidence="1" id="KW-0472">Membrane</keyword>
<organism evidence="2">
    <name type="scientific">Lepeophtheirus salmonis</name>
    <name type="common">Salmon louse</name>
    <name type="synonym">Caligus salmonis</name>
    <dbReference type="NCBI Taxonomy" id="72036"/>
    <lineage>
        <taxon>Eukaryota</taxon>
        <taxon>Metazoa</taxon>
        <taxon>Ecdysozoa</taxon>
        <taxon>Arthropoda</taxon>
        <taxon>Crustacea</taxon>
        <taxon>Multicrustacea</taxon>
        <taxon>Hexanauplia</taxon>
        <taxon>Copepoda</taxon>
        <taxon>Siphonostomatoida</taxon>
        <taxon>Caligidae</taxon>
        <taxon>Lepeophtheirus</taxon>
    </lineage>
</organism>
<dbReference type="AlphaFoldDB" id="A0A0K2UVS2"/>
<feature type="transmembrane region" description="Helical" evidence="1">
    <location>
        <begin position="59"/>
        <end position="79"/>
    </location>
</feature>
<keyword evidence="1" id="KW-0812">Transmembrane</keyword>
<reference evidence="2" key="1">
    <citation type="submission" date="2014-05" db="EMBL/GenBank/DDBJ databases">
        <authorList>
            <person name="Chronopoulou M."/>
        </authorList>
    </citation>
    <scope>NUCLEOTIDE SEQUENCE</scope>
    <source>
        <tissue evidence="2">Whole organism</tissue>
    </source>
</reference>
<keyword evidence="1" id="KW-1133">Transmembrane helix</keyword>
<evidence type="ECO:0000313" key="2">
    <source>
        <dbReference type="EMBL" id="CDW42185.1"/>
    </source>
</evidence>